<organism evidence="1 2">
    <name type="scientific">Monilinia laxa</name>
    <name type="common">Brown rot fungus</name>
    <name type="synonym">Sclerotinia laxa</name>
    <dbReference type="NCBI Taxonomy" id="61186"/>
    <lineage>
        <taxon>Eukaryota</taxon>
        <taxon>Fungi</taxon>
        <taxon>Dikarya</taxon>
        <taxon>Ascomycota</taxon>
        <taxon>Pezizomycotina</taxon>
        <taxon>Leotiomycetes</taxon>
        <taxon>Helotiales</taxon>
        <taxon>Sclerotiniaceae</taxon>
        <taxon>Monilinia</taxon>
    </lineage>
</organism>
<name>A0A5N6K6C6_MONLA</name>
<sequence length="146" mass="16506">MVLSDTQQCTTSNTKQYTRSLFRILALAFGGRNLAIGQRKLDMATFTFWGGGGGAHKPVMRANTLGIYCDYTTCILGRMVGWVYYTWGLRAWMGLGLSLHGWENMMRDEMYFCANSKSFMTENGEVVAVAMQRIGEERIVERGNNF</sequence>
<protein>
    <submittedName>
        <fullName evidence="1">Uncharacterized protein</fullName>
    </submittedName>
</protein>
<accession>A0A5N6K6C6</accession>
<keyword evidence="2" id="KW-1185">Reference proteome</keyword>
<comment type="caution">
    <text evidence="1">The sequence shown here is derived from an EMBL/GenBank/DDBJ whole genome shotgun (WGS) entry which is preliminary data.</text>
</comment>
<dbReference type="Proteomes" id="UP000326757">
    <property type="component" value="Unassembled WGS sequence"/>
</dbReference>
<reference evidence="1 2" key="1">
    <citation type="submission" date="2019-06" db="EMBL/GenBank/DDBJ databases">
        <title>Genome Sequence of the Brown Rot Fungal Pathogen Monilinia laxa.</title>
        <authorList>
            <person name="De Miccolis Angelini R.M."/>
            <person name="Landi L."/>
            <person name="Abate D."/>
            <person name="Pollastro S."/>
            <person name="Romanazzi G."/>
            <person name="Faretra F."/>
        </authorList>
    </citation>
    <scope>NUCLEOTIDE SEQUENCE [LARGE SCALE GENOMIC DNA]</scope>
    <source>
        <strain evidence="1 2">Mlax316</strain>
    </source>
</reference>
<gene>
    <name evidence="1" type="ORF">EYC80_001852</name>
</gene>
<dbReference type="AlphaFoldDB" id="A0A5N6K6C6"/>
<proteinExistence type="predicted"/>
<evidence type="ECO:0000313" key="2">
    <source>
        <dbReference type="Proteomes" id="UP000326757"/>
    </source>
</evidence>
<dbReference type="EMBL" id="VIGI01000007">
    <property type="protein sequence ID" value="KAB8298090.1"/>
    <property type="molecule type" value="Genomic_DNA"/>
</dbReference>
<evidence type="ECO:0000313" key="1">
    <source>
        <dbReference type="EMBL" id="KAB8298090.1"/>
    </source>
</evidence>